<comment type="caution">
    <text evidence="2">The sequence shown here is derived from an EMBL/GenBank/DDBJ whole genome shotgun (WGS) entry which is preliminary data.</text>
</comment>
<evidence type="ECO:0000313" key="2">
    <source>
        <dbReference type="EMBL" id="KAK7104880.1"/>
    </source>
</evidence>
<protein>
    <recommendedName>
        <fullName evidence="4">HIG1 domain-containing protein</fullName>
    </recommendedName>
</protein>
<evidence type="ECO:0000313" key="3">
    <source>
        <dbReference type="Proteomes" id="UP001374579"/>
    </source>
</evidence>
<reference evidence="2 3" key="1">
    <citation type="submission" date="2024-02" db="EMBL/GenBank/DDBJ databases">
        <title>Chromosome-scale genome assembly of the rough periwinkle Littorina saxatilis.</title>
        <authorList>
            <person name="De Jode A."/>
            <person name="Faria R."/>
            <person name="Formenti G."/>
            <person name="Sims Y."/>
            <person name="Smith T.P."/>
            <person name="Tracey A."/>
            <person name="Wood J.M.D."/>
            <person name="Zagrodzka Z.B."/>
            <person name="Johannesson K."/>
            <person name="Butlin R.K."/>
            <person name="Leder E.H."/>
        </authorList>
    </citation>
    <scope>NUCLEOTIDE SEQUENCE [LARGE SCALE GENOMIC DNA]</scope>
    <source>
        <strain evidence="2">Snail1</strain>
        <tissue evidence="2">Muscle</tissue>
    </source>
</reference>
<keyword evidence="3" id="KW-1185">Reference proteome</keyword>
<dbReference type="EMBL" id="JBAMIC010000008">
    <property type="protein sequence ID" value="KAK7104880.1"/>
    <property type="molecule type" value="Genomic_DNA"/>
</dbReference>
<proteinExistence type="predicted"/>
<gene>
    <name evidence="2" type="ORF">V1264_019526</name>
</gene>
<evidence type="ECO:0008006" key="4">
    <source>
        <dbReference type="Google" id="ProtNLM"/>
    </source>
</evidence>
<organism evidence="2 3">
    <name type="scientific">Littorina saxatilis</name>
    <dbReference type="NCBI Taxonomy" id="31220"/>
    <lineage>
        <taxon>Eukaryota</taxon>
        <taxon>Metazoa</taxon>
        <taxon>Spiralia</taxon>
        <taxon>Lophotrochozoa</taxon>
        <taxon>Mollusca</taxon>
        <taxon>Gastropoda</taxon>
        <taxon>Caenogastropoda</taxon>
        <taxon>Littorinimorpha</taxon>
        <taxon>Littorinoidea</taxon>
        <taxon>Littorinidae</taxon>
        <taxon>Littorina</taxon>
    </lineage>
</organism>
<feature type="region of interest" description="Disordered" evidence="1">
    <location>
        <begin position="1"/>
        <end position="27"/>
    </location>
</feature>
<evidence type="ECO:0000256" key="1">
    <source>
        <dbReference type="SAM" id="MobiDB-lite"/>
    </source>
</evidence>
<dbReference type="Proteomes" id="UP001374579">
    <property type="component" value="Unassembled WGS sequence"/>
</dbReference>
<feature type="region of interest" description="Disordered" evidence="1">
    <location>
        <begin position="49"/>
        <end position="71"/>
    </location>
</feature>
<sequence>MDRLQRLFGGKGEGATQEQQPTQQKPVLVENNPAVYGMPIFPEFMVKPTPSGAARASVKSSESSQPPPEPTLLVDIPKDASVRETGIGQLMNRGREMMLKVVPLTEGDCLSCKLIGSGVMWAGAGVVLFNYPKARARYTGVKRTLCTIQALSLTSVLVLLGAARFFDLSLFAPADETGKKKGLGELLQEDLDSLQKLTSMFSPSSKSSENKPDS</sequence>
<dbReference type="AlphaFoldDB" id="A0AAN9BFL3"/>
<name>A0AAN9BFL3_9CAEN</name>
<feature type="compositionally biased region" description="Polar residues" evidence="1">
    <location>
        <begin position="16"/>
        <end position="25"/>
    </location>
</feature>
<accession>A0AAN9BFL3</accession>